<reference evidence="3 4" key="1">
    <citation type="submission" date="2024-11" db="EMBL/GenBank/DDBJ databases">
        <title>A near-complete genome assembly of Cinchona calisaya.</title>
        <authorList>
            <person name="Lian D.C."/>
            <person name="Zhao X.W."/>
            <person name="Wei L."/>
        </authorList>
    </citation>
    <scope>NUCLEOTIDE SEQUENCE [LARGE SCALE GENOMIC DNA]</scope>
    <source>
        <tissue evidence="3">Nenye</tissue>
    </source>
</reference>
<evidence type="ECO:0000256" key="1">
    <source>
        <dbReference type="SAM" id="MobiDB-lite"/>
    </source>
</evidence>
<feature type="compositionally biased region" description="Basic and acidic residues" evidence="1">
    <location>
        <begin position="135"/>
        <end position="145"/>
    </location>
</feature>
<sequence>LMPHRKCESNGYLSAKCCEKASDFVSLIREALSSVIGSLEGNAEKAGLKKSAGPGSRRPNGKMVYLIFDNVDELSTALLPLFKKYCEPLGDLGAVPNEDMKRKLFGHLQRHIAPSLNEIFKVSSEPTSGGSLSKDNNKQKDTVKKLGESSDELDFHMSTSANYLLISAFLTSRNPATLDASLFDSTGGSDNLKRRESNFPNWLQFHFSLQIFSALCDSSEVTFLLFTFFFYLIKSSGKSLEKNETAEQELLIKGPRTFPLERLQAIFQCLTSVVEYSLDVEGQENTAKMGDSGDTGLMSHVARSLKFPHSKSNLFAASILGLLMLVNHENMIMGRRGGRQSAAPTEIVKIQKNPRKATDKSISVI</sequence>
<name>A0ABD2ZCG7_9GENT</name>
<evidence type="ECO:0000259" key="2">
    <source>
        <dbReference type="Pfam" id="PF14630"/>
    </source>
</evidence>
<proteinExistence type="predicted"/>
<dbReference type="InterPro" id="IPR020796">
    <property type="entry name" value="ORC5"/>
</dbReference>
<protein>
    <recommendedName>
        <fullName evidence="2">Origin recognition complex subunit 5 C-terminal domain-containing protein</fullName>
    </recommendedName>
</protein>
<feature type="non-terminal residue" evidence="3">
    <location>
        <position position="1"/>
    </location>
</feature>
<feature type="domain" description="Origin recognition complex subunit 5 C-terminal" evidence="2">
    <location>
        <begin position="157"/>
        <end position="284"/>
    </location>
</feature>
<dbReference type="Proteomes" id="UP001630127">
    <property type="component" value="Unassembled WGS sequence"/>
</dbReference>
<dbReference type="InterPro" id="IPR047088">
    <property type="entry name" value="ORC5_C"/>
</dbReference>
<accession>A0ABD2ZCG7</accession>
<gene>
    <name evidence="3" type="ORF">ACH5RR_024077</name>
</gene>
<evidence type="ECO:0000313" key="3">
    <source>
        <dbReference type="EMBL" id="KAL3517175.1"/>
    </source>
</evidence>
<evidence type="ECO:0000313" key="4">
    <source>
        <dbReference type="Proteomes" id="UP001630127"/>
    </source>
</evidence>
<keyword evidence="4" id="KW-1185">Reference proteome</keyword>
<organism evidence="3 4">
    <name type="scientific">Cinchona calisaya</name>
    <dbReference type="NCBI Taxonomy" id="153742"/>
    <lineage>
        <taxon>Eukaryota</taxon>
        <taxon>Viridiplantae</taxon>
        <taxon>Streptophyta</taxon>
        <taxon>Embryophyta</taxon>
        <taxon>Tracheophyta</taxon>
        <taxon>Spermatophyta</taxon>
        <taxon>Magnoliopsida</taxon>
        <taxon>eudicotyledons</taxon>
        <taxon>Gunneridae</taxon>
        <taxon>Pentapetalae</taxon>
        <taxon>asterids</taxon>
        <taxon>lamiids</taxon>
        <taxon>Gentianales</taxon>
        <taxon>Rubiaceae</taxon>
        <taxon>Cinchonoideae</taxon>
        <taxon>Cinchoneae</taxon>
        <taxon>Cinchona</taxon>
    </lineage>
</organism>
<comment type="caution">
    <text evidence="3">The sequence shown here is derived from an EMBL/GenBank/DDBJ whole genome shotgun (WGS) entry which is preliminary data.</text>
</comment>
<feature type="compositionally biased region" description="Polar residues" evidence="1">
    <location>
        <begin position="124"/>
        <end position="134"/>
    </location>
</feature>
<dbReference type="Pfam" id="PF14630">
    <property type="entry name" value="ORC5_C"/>
    <property type="match status" value="1"/>
</dbReference>
<dbReference type="PANTHER" id="PTHR12705:SF0">
    <property type="entry name" value="ORIGIN RECOGNITION COMPLEX SUBUNIT 5"/>
    <property type="match status" value="1"/>
</dbReference>
<dbReference type="PANTHER" id="PTHR12705">
    <property type="entry name" value="ORIGIN RECOGNITION COMPLEX SUBUNIT 5"/>
    <property type="match status" value="1"/>
</dbReference>
<dbReference type="EMBL" id="JBJUIK010000010">
    <property type="protein sequence ID" value="KAL3517175.1"/>
    <property type="molecule type" value="Genomic_DNA"/>
</dbReference>
<dbReference type="AlphaFoldDB" id="A0ABD2ZCG7"/>
<feature type="region of interest" description="Disordered" evidence="1">
    <location>
        <begin position="124"/>
        <end position="145"/>
    </location>
</feature>